<proteinExistence type="predicted"/>
<gene>
    <name evidence="1" type="primary">phoU</name>
    <name evidence="1" type="ORF">C4B59_00240</name>
</gene>
<sequence>MVKKQYHTELVNIQQKVLRLSKLANAATKGSVKALQDHDVRQAEAIIIGGARINDLSAEIEVLCMQLPALQPPVDQDLRMIEALIKVNIDIERISDLAVDIAEIVAANDGREYVKPLLDIPMMAHITCEMLDDALCAFGELNSTLAYDVAKRDDEIDALFDQLRRVLLTFMIENP</sequence>
<comment type="caution">
    <text evidence="1">The sequence shown here is derived from an EMBL/GenBank/DDBJ whole genome shotgun (WGS) entry which is preliminary data.</text>
</comment>
<name>A0AC61L6N1_9EURY</name>
<dbReference type="Proteomes" id="UP000248329">
    <property type="component" value="Unassembled WGS sequence"/>
</dbReference>
<protein>
    <submittedName>
        <fullName evidence="1">Phosphate transport system regulatory protein PhoU</fullName>
    </submittedName>
</protein>
<evidence type="ECO:0000313" key="1">
    <source>
        <dbReference type="EMBL" id="PXF62083.1"/>
    </source>
</evidence>
<reference evidence="1" key="1">
    <citation type="submission" date="2018-01" db="EMBL/GenBank/DDBJ databases">
        <authorList>
            <person name="Krukenberg V."/>
        </authorList>
    </citation>
    <scope>NUCLEOTIDE SEQUENCE</scope>
    <source>
        <strain evidence="1">E20ANME2</strain>
    </source>
</reference>
<organism evidence="1 2">
    <name type="scientific">Candidatus Methanogaster sp</name>
    <dbReference type="NCBI Taxonomy" id="3386292"/>
    <lineage>
        <taxon>Archaea</taxon>
        <taxon>Methanobacteriati</taxon>
        <taxon>Methanobacteriota</taxon>
        <taxon>Stenosarchaea group</taxon>
        <taxon>Methanomicrobia</taxon>
        <taxon>Methanosarcinales</taxon>
        <taxon>ANME-2 cluster</taxon>
        <taxon>Candidatus Methanogasteraceae</taxon>
        <taxon>Candidatus Methanogaster</taxon>
    </lineage>
</organism>
<evidence type="ECO:0000313" key="2">
    <source>
        <dbReference type="Proteomes" id="UP000248329"/>
    </source>
</evidence>
<dbReference type="EMBL" id="PQXF01000001">
    <property type="protein sequence ID" value="PXF62083.1"/>
    <property type="molecule type" value="Genomic_DNA"/>
</dbReference>
<accession>A0AC61L6N1</accession>